<dbReference type="EMBL" id="JACHIP010000002">
    <property type="protein sequence ID" value="MBB5056613.1"/>
    <property type="molecule type" value="Genomic_DNA"/>
</dbReference>
<dbReference type="Pfam" id="PF13478">
    <property type="entry name" value="XdhC_C"/>
    <property type="match status" value="1"/>
</dbReference>
<feature type="domain" description="XdhC Rossmann" evidence="2">
    <location>
        <begin position="185"/>
        <end position="327"/>
    </location>
</feature>
<accession>A0A7W8E278</accession>
<evidence type="ECO:0000259" key="2">
    <source>
        <dbReference type="Pfam" id="PF13478"/>
    </source>
</evidence>
<dbReference type="AlphaFoldDB" id="A0A7W8E278"/>
<dbReference type="Gene3D" id="3.40.50.720">
    <property type="entry name" value="NAD(P)-binding Rossmann-like Domain"/>
    <property type="match status" value="1"/>
</dbReference>
<dbReference type="RefSeq" id="WP_246408808.1">
    <property type="nucleotide sequence ID" value="NZ_JACHIP010000002.1"/>
</dbReference>
<gene>
    <name evidence="3" type="ORF">HDF16_001298</name>
</gene>
<dbReference type="InterPro" id="IPR052698">
    <property type="entry name" value="MoCofactor_Util/Proc"/>
</dbReference>
<organism evidence="3 4">
    <name type="scientific">Granulicella aggregans</name>
    <dbReference type="NCBI Taxonomy" id="474949"/>
    <lineage>
        <taxon>Bacteria</taxon>
        <taxon>Pseudomonadati</taxon>
        <taxon>Acidobacteriota</taxon>
        <taxon>Terriglobia</taxon>
        <taxon>Terriglobales</taxon>
        <taxon>Acidobacteriaceae</taxon>
        <taxon>Granulicella</taxon>
    </lineage>
</organism>
<feature type="domain" description="XdhC- CoxI" evidence="1">
    <location>
        <begin position="10"/>
        <end position="76"/>
    </location>
</feature>
<comment type="caution">
    <text evidence="3">The sequence shown here is derived from an EMBL/GenBank/DDBJ whole genome shotgun (WGS) entry which is preliminary data.</text>
</comment>
<dbReference type="PANTHER" id="PTHR30388">
    <property type="entry name" value="ALDEHYDE OXIDOREDUCTASE MOLYBDENUM COFACTOR ASSEMBLY PROTEIN"/>
    <property type="match status" value="1"/>
</dbReference>
<sequence length="381" mass="40083">MERRQIVGMAAQGQTGPMVTLVRIEGSSYRQAGARLLLSSNTPGTYAGTISGGCLETEVVTKALWKVRSGPVVERYSTLFDDTAEVPYGLGCGGTVDLLFEPAGTPEFEALLRALAEALQGESFTILTRLPSTGVSFARAVLSATKEVLFASDGLSLNEIEQSLEAEQPELLGVFREQLTPPQRLLVFGAGDDAKPLVNLAALLGWTVLVADGRSQLAKPERFPAAAQVFAVTTADLDSLSVSSSDAVVLMTHSYEQDREWLAALLPVAPRYFGVLGARHRSSLLVSEAAVLCGLPLATCCERIFAPVGLDLGGDGPEAIALAVLAEAQARCMGRLGASRRLSADDVAAQVNKGGPSRYLQAQCAVDDSLSRISTDAASLG</sequence>
<dbReference type="Pfam" id="PF02625">
    <property type="entry name" value="XdhC_CoxI"/>
    <property type="match status" value="1"/>
</dbReference>
<protein>
    <submittedName>
        <fullName evidence="3">Xanthine/CO dehydrogenase XdhC/CoxF family maturation factor</fullName>
    </submittedName>
</protein>
<dbReference type="InterPro" id="IPR027051">
    <property type="entry name" value="XdhC_Rossmann_dom"/>
</dbReference>
<proteinExistence type="predicted"/>
<reference evidence="3 4" key="1">
    <citation type="submission" date="2020-08" db="EMBL/GenBank/DDBJ databases">
        <title>Genomic Encyclopedia of Type Strains, Phase IV (KMG-V): Genome sequencing to study the core and pangenomes of soil and plant-associated prokaryotes.</title>
        <authorList>
            <person name="Whitman W."/>
        </authorList>
    </citation>
    <scope>NUCLEOTIDE SEQUENCE [LARGE SCALE GENOMIC DNA]</scope>
    <source>
        <strain evidence="3 4">M8UP14</strain>
    </source>
</reference>
<keyword evidence="4" id="KW-1185">Reference proteome</keyword>
<evidence type="ECO:0000259" key="1">
    <source>
        <dbReference type="Pfam" id="PF02625"/>
    </source>
</evidence>
<dbReference type="PANTHER" id="PTHR30388:SF6">
    <property type="entry name" value="XANTHINE DEHYDROGENASE SUBUNIT A-RELATED"/>
    <property type="match status" value="1"/>
</dbReference>
<dbReference type="Proteomes" id="UP000540989">
    <property type="component" value="Unassembled WGS sequence"/>
</dbReference>
<evidence type="ECO:0000313" key="4">
    <source>
        <dbReference type="Proteomes" id="UP000540989"/>
    </source>
</evidence>
<dbReference type="InterPro" id="IPR003777">
    <property type="entry name" value="XdhC_CoxI"/>
</dbReference>
<evidence type="ECO:0000313" key="3">
    <source>
        <dbReference type="EMBL" id="MBB5056613.1"/>
    </source>
</evidence>
<name>A0A7W8E278_9BACT</name>